<dbReference type="RefSeq" id="WP_051598187.1">
    <property type="nucleotide sequence ID" value="NZ_AQQY01000014.1"/>
</dbReference>
<evidence type="ECO:0000259" key="4">
    <source>
        <dbReference type="Pfam" id="PF21959"/>
    </source>
</evidence>
<keyword evidence="6" id="KW-1185">Reference proteome</keyword>
<evidence type="ECO:0000313" key="5">
    <source>
        <dbReference type="EMBL" id="KCV80886.1"/>
    </source>
</evidence>
<dbReference type="SUPFAM" id="SSF63825">
    <property type="entry name" value="YWTD domain"/>
    <property type="match status" value="1"/>
</dbReference>
<protein>
    <recommendedName>
        <fullName evidence="4">DUF6923 domain-containing protein</fullName>
    </recommendedName>
</protein>
<evidence type="ECO:0000256" key="1">
    <source>
        <dbReference type="ARBA" id="ARBA00004613"/>
    </source>
</evidence>
<dbReference type="OrthoDB" id="8479154at2"/>
<feature type="compositionally biased region" description="Acidic residues" evidence="3">
    <location>
        <begin position="33"/>
        <end position="44"/>
    </location>
</feature>
<dbReference type="InterPro" id="IPR018511">
    <property type="entry name" value="Hemolysin-typ_Ca-bd_CS"/>
</dbReference>
<organism evidence="5 6">
    <name type="scientific">Actibacterium atlanticum</name>
    <dbReference type="NCBI Taxonomy" id="1461693"/>
    <lineage>
        <taxon>Bacteria</taxon>
        <taxon>Pseudomonadati</taxon>
        <taxon>Pseudomonadota</taxon>
        <taxon>Alphaproteobacteria</taxon>
        <taxon>Rhodobacterales</taxon>
        <taxon>Roseobacteraceae</taxon>
        <taxon>Actibacterium</taxon>
    </lineage>
</organism>
<dbReference type="PROSITE" id="PS00330">
    <property type="entry name" value="HEMOLYSIN_CALCIUM"/>
    <property type="match status" value="5"/>
</dbReference>
<dbReference type="eggNOG" id="COG2931">
    <property type="taxonomic scope" value="Bacteria"/>
</dbReference>
<accession>A0A058ZJA2</accession>
<feature type="region of interest" description="Disordered" evidence="3">
    <location>
        <begin position="1"/>
        <end position="70"/>
    </location>
</feature>
<keyword evidence="2" id="KW-0964">Secreted</keyword>
<dbReference type="InterPro" id="IPR054215">
    <property type="entry name" value="DUF6923"/>
</dbReference>
<dbReference type="PANTHER" id="PTHR38340:SF1">
    <property type="entry name" value="S-LAYER PROTEIN"/>
    <property type="match status" value="1"/>
</dbReference>
<dbReference type="Gene3D" id="2.150.10.10">
    <property type="entry name" value="Serralysin-like metalloprotease, C-terminal"/>
    <property type="match status" value="5"/>
</dbReference>
<feature type="region of interest" description="Disordered" evidence="3">
    <location>
        <begin position="720"/>
        <end position="741"/>
    </location>
</feature>
<dbReference type="GO" id="GO:0005576">
    <property type="term" value="C:extracellular region"/>
    <property type="evidence" value="ECO:0007669"/>
    <property type="project" value="UniProtKB-SubCell"/>
</dbReference>
<dbReference type="InterPro" id="IPR050557">
    <property type="entry name" value="RTX_toxin/Mannuronan_C5-epim"/>
</dbReference>
<gene>
    <name evidence="5" type="ORF">ATO10_15240</name>
</gene>
<dbReference type="SUPFAM" id="SSF51120">
    <property type="entry name" value="beta-Roll"/>
    <property type="match status" value="4"/>
</dbReference>
<proteinExistence type="predicted"/>
<dbReference type="PRINTS" id="PR00313">
    <property type="entry name" value="CABNDNGRPT"/>
</dbReference>
<dbReference type="Pfam" id="PF00353">
    <property type="entry name" value="HemolysinCabind"/>
    <property type="match status" value="8"/>
</dbReference>
<reference evidence="5 6" key="1">
    <citation type="submission" date="2013-04" db="EMBL/GenBank/DDBJ databases">
        <title>Shimia sp. 22II-S11-Z10 Genome Sequencing.</title>
        <authorList>
            <person name="Lai Q."/>
            <person name="Li G."/>
            <person name="Shao Z."/>
        </authorList>
    </citation>
    <scope>NUCLEOTIDE SEQUENCE [LARGE SCALE GENOMIC DNA]</scope>
    <source>
        <strain evidence="6">22II-S11-Z10</strain>
    </source>
</reference>
<dbReference type="Pfam" id="PF21959">
    <property type="entry name" value="DUF6923"/>
    <property type="match status" value="1"/>
</dbReference>
<dbReference type="AlphaFoldDB" id="A0A058ZJA2"/>
<evidence type="ECO:0000256" key="2">
    <source>
        <dbReference type="ARBA" id="ARBA00022525"/>
    </source>
</evidence>
<feature type="domain" description="DUF6923" evidence="4">
    <location>
        <begin position="356"/>
        <end position="557"/>
    </location>
</feature>
<evidence type="ECO:0000313" key="6">
    <source>
        <dbReference type="Proteomes" id="UP000024836"/>
    </source>
</evidence>
<dbReference type="PATRIC" id="fig|1461693.3.peg.3074"/>
<dbReference type="GO" id="GO:0005509">
    <property type="term" value="F:calcium ion binding"/>
    <property type="evidence" value="ECO:0007669"/>
    <property type="project" value="InterPro"/>
</dbReference>
<comment type="subcellular location">
    <subcellularLocation>
        <location evidence="1">Secreted</location>
    </subcellularLocation>
</comment>
<dbReference type="InterPro" id="IPR001343">
    <property type="entry name" value="Hemolysn_Ca-bd"/>
</dbReference>
<dbReference type="PANTHER" id="PTHR38340">
    <property type="entry name" value="S-LAYER PROTEIN"/>
    <property type="match status" value="1"/>
</dbReference>
<comment type="caution">
    <text evidence="5">The sequence shown here is derived from an EMBL/GenBank/DDBJ whole genome shotgun (WGS) entry which is preliminary data.</text>
</comment>
<feature type="compositionally biased region" description="Basic and acidic residues" evidence="3">
    <location>
        <begin position="1"/>
        <end position="10"/>
    </location>
</feature>
<sequence length="906" mass="93421">MAVEDQDKFPENTGETIVGSDQDDVLTGGADQDQLDGNDGDDTLTGDGAEDHLLGGEGSDTIDGGEGNDLAAGDYVGEEWTLVDGKWVYDPSKVQVDPELEATGDSQDFNDTIVTGEGDDVLLGNRGHDDLSAGAGDDIVNAGTGNDTAKGGEGEDVINLEDGDDTGYGGLGADVVNAGDGDDIVYGDQGNVNLLGEPSGDTKPTSISQFSDVDGWAVTEENGQEQMATELDTKEGETYTIAVDLAANLAADSTSGSVQVIWNGEVVETISTTSGAYETYTVEVTGTGGTDQMIFRVVDAEVAYDGPEIDTSGAVYTYETTIEVNGQEVTVDAIAPGQSNLYQVIDGQLMVFDPEAEEYITAGSPGEFKVNAIGYNVEDDLIYGIGKGSGQDALGNEITPPDLVVMDANGDVYRLGDVDNGDYVGDFDSDGNLWTFNSSLNRITMIDVDQLDENGDPVQIHYDMPKDLFDGRLYDIAYNADENCFYAVEAPSQNGGNGQVHKIDLSEVQDGGLPTITSIPVTGTLFEGEMESGMVKGAYGAVFMDGDGNLYIGLNKGDHDLDGTTDSSGAVYQVHYDFDAGYGYAEFKSEAQNTGSNDGAVDPRSIDPFAVVDTEATILLKDPVVTTSEGGDDDLRGGAGDDIMYGEAGDDILSGGEGTDTLDGGEGADNIGGDGGADTIFGGAGDDQLRGGEGVDSLDGGDGNDMLFGGEGTDTLIGGAGNDHLEGGAGDDSLDGGEGNDALYGGDGNDFIIAGAGDDSLNGQAGNDTLFAGDGTDYVAGNAGDDTLDGGAGDDKLVGGTGADVITGGAGNDHMWGGEWSADGSSDTFIVAQGGGKDMVHDFESNQDIVDLSAYGLEYADLEGLMDDQGWATVIDLSGLEGGQEGDKLILKSVSPDDLDESNFIL</sequence>
<dbReference type="STRING" id="1461693.ATO10_15240"/>
<name>A0A058ZJA2_9RHOB</name>
<evidence type="ECO:0000256" key="3">
    <source>
        <dbReference type="SAM" id="MobiDB-lite"/>
    </source>
</evidence>
<dbReference type="Proteomes" id="UP000024836">
    <property type="component" value="Unassembled WGS sequence"/>
</dbReference>
<dbReference type="EMBL" id="AQQY01000014">
    <property type="protein sequence ID" value="KCV80886.1"/>
    <property type="molecule type" value="Genomic_DNA"/>
</dbReference>
<feature type="region of interest" description="Disordered" evidence="3">
    <location>
        <begin position="131"/>
        <end position="155"/>
    </location>
</feature>
<dbReference type="InterPro" id="IPR011049">
    <property type="entry name" value="Serralysin-like_metalloprot_C"/>
</dbReference>